<reference evidence="13 14" key="1">
    <citation type="submission" date="2017-10" db="EMBL/GenBank/DDBJ databases">
        <title>Comparative genomics in systemic dimorphic fungi from Ajellomycetaceae.</title>
        <authorList>
            <person name="Munoz J.F."/>
            <person name="Mcewen J.G."/>
            <person name="Clay O.K."/>
            <person name="Cuomo C.A."/>
        </authorList>
    </citation>
    <scope>NUCLEOTIDE SEQUENCE [LARGE SCALE GENOMIC DNA]</scope>
    <source>
        <strain evidence="13 14">UAMH5409</strain>
    </source>
</reference>
<dbReference type="InterPro" id="IPR011515">
    <property type="entry name" value="Shugoshin_C"/>
</dbReference>
<dbReference type="STRING" id="1447875.A0A2B7Y669"/>
<evidence type="ECO:0000256" key="10">
    <source>
        <dbReference type="SAM" id="MobiDB-lite"/>
    </source>
</evidence>
<evidence type="ECO:0000256" key="7">
    <source>
        <dbReference type="ARBA" id="ARBA00023306"/>
    </source>
</evidence>
<proteinExistence type="inferred from homology"/>
<keyword evidence="6 9" id="KW-0175">Coiled coil</keyword>
<evidence type="ECO:0000256" key="5">
    <source>
        <dbReference type="ARBA" id="ARBA00022829"/>
    </source>
</evidence>
<feature type="region of interest" description="Disordered" evidence="10">
    <location>
        <begin position="278"/>
        <end position="520"/>
    </location>
</feature>
<evidence type="ECO:0000259" key="11">
    <source>
        <dbReference type="Pfam" id="PF07557"/>
    </source>
</evidence>
<feature type="compositionally biased region" description="Polar residues" evidence="10">
    <location>
        <begin position="590"/>
        <end position="604"/>
    </location>
</feature>
<evidence type="ECO:0000256" key="9">
    <source>
        <dbReference type="SAM" id="Coils"/>
    </source>
</evidence>
<dbReference type="Pfam" id="PF07558">
    <property type="entry name" value="Shugoshin_N"/>
    <property type="match status" value="1"/>
</dbReference>
<feature type="compositionally biased region" description="Polar residues" evidence="10">
    <location>
        <begin position="337"/>
        <end position="351"/>
    </location>
</feature>
<keyword evidence="5" id="KW-0159">Chromosome partition</keyword>
<evidence type="ECO:0000313" key="13">
    <source>
        <dbReference type="EMBL" id="PGH17016.1"/>
    </source>
</evidence>
<keyword evidence="14" id="KW-1185">Reference proteome</keyword>
<evidence type="ECO:0000313" key="14">
    <source>
        <dbReference type="Proteomes" id="UP000223968"/>
    </source>
</evidence>
<feature type="compositionally biased region" description="Basic and acidic residues" evidence="10">
    <location>
        <begin position="468"/>
        <end position="481"/>
    </location>
</feature>
<dbReference type="Pfam" id="PF07557">
    <property type="entry name" value="Shugoshin_C"/>
    <property type="match status" value="1"/>
</dbReference>
<dbReference type="AlphaFoldDB" id="A0A2B7Y669"/>
<feature type="compositionally biased region" description="Polar residues" evidence="10">
    <location>
        <begin position="216"/>
        <end position="228"/>
    </location>
</feature>
<evidence type="ECO:0000256" key="4">
    <source>
        <dbReference type="ARBA" id="ARBA00022618"/>
    </source>
</evidence>
<comment type="similarity">
    <text evidence="2">Belongs to the shugoshin family.</text>
</comment>
<evidence type="ECO:0000256" key="8">
    <source>
        <dbReference type="ARBA" id="ARBA00023328"/>
    </source>
</evidence>
<name>A0A2B7Y669_9EURO</name>
<feature type="compositionally biased region" description="Low complexity" evidence="10">
    <location>
        <begin position="611"/>
        <end position="630"/>
    </location>
</feature>
<feature type="region of interest" description="Disordered" evidence="10">
    <location>
        <begin position="212"/>
        <end position="252"/>
    </location>
</feature>
<feature type="compositionally biased region" description="Polar residues" evidence="10">
    <location>
        <begin position="310"/>
        <end position="320"/>
    </location>
</feature>
<evidence type="ECO:0000259" key="12">
    <source>
        <dbReference type="Pfam" id="PF07558"/>
    </source>
</evidence>
<accession>A0A2B7Y669</accession>
<gene>
    <name evidence="13" type="ORF">AJ79_01400</name>
</gene>
<feature type="compositionally biased region" description="Basic and acidic residues" evidence="10">
    <location>
        <begin position="410"/>
        <end position="421"/>
    </location>
</feature>
<feature type="domain" description="Shugoshin C-terminal" evidence="11">
    <location>
        <begin position="452"/>
        <end position="475"/>
    </location>
</feature>
<dbReference type="InterPro" id="IPR011516">
    <property type="entry name" value="Shugoshin_N"/>
</dbReference>
<dbReference type="Proteomes" id="UP000223968">
    <property type="component" value="Unassembled WGS sequence"/>
</dbReference>
<comment type="subcellular location">
    <subcellularLocation>
        <location evidence="1">Chromosome</location>
        <location evidence="1">Centromere</location>
    </subcellularLocation>
</comment>
<feature type="compositionally biased region" description="Acidic residues" evidence="10">
    <location>
        <begin position="278"/>
        <end position="288"/>
    </location>
</feature>
<dbReference type="GO" id="GO:0005634">
    <property type="term" value="C:nucleus"/>
    <property type="evidence" value="ECO:0007669"/>
    <property type="project" value="InterPro"/>
</dbReference>
<feature type="domain" description="Shugoshin N-terminal coiled-coil" evidence="12">
    <location>
        <begin position="17"/>
        <end position="61"/>
    </location>
</feature>
<evidence type="ECO:0008006" key="15">
    <source>
        <dbReference type="Google" id="ProtNLM"/>
    </source>
</evidence>
<keyword evidence="7" id="KW-0131">Cell cycle</keyword>
<feature type="compositionally biased region" description="Polar residues" evidence="10">
    <location>
        <begin position="291"/>
        <end position="301"/>
    </location>
</feature>
<keyword evidence="4" id="KW-0132">Cell division</keyword>
<feature type="coiled-coil region" evidence="9">
    <location>
        <begin position="14"/>
        <end position="93"/>
    </location>
</feature>
<evidence type="ECO:0000256" key="2">
    <source>
        <dbReference type="ARBA" id="ARBA00010845"/>
    </source>
</evidence>
<organism evidence="13 14">
    <name type="scientific">Helicocarpus griseus UAMH5409</name>
    <dbReference type="NCBI Taxonomy" id="1447875"/>
    <lineage>
        <taxon>Eukaryota</taxon>
        <taxon>Fungi</taxon>
        <taxon>Dikarya</taxon>
        <taxon>Ascomycota</taxon>
        <taxon>Pezizomycotina</taxon>
        <taxon>Eurotiomycetes</taxon>
        <taxon>Eurotiomycetidae</taxon>
        <taxon>Onygenales</taxon>
        <taxon>Ajellomycetaceae</taxon>
        <taxon>Helicocarpus</taxon>
    </lineage>
</organism>
<feature type="region of interest" description="Disordered" evidence="10">
    <location>
        <begin position="575"/>
        <end position="634"/>
    </location>
</feature>
<evidence type="ECO:0000256" key="1">
    <source>
        <dbReference type="ARBA" id="ARBA00004584"/>
    </source>
</evidence>
<keyword evidence="3" id="KW-0158">Chromosome</keyword>
<dbReference type="GO" id="GO:0051301">
    <property type="term" value="P:cell division"/>
    <property type="evidence" value="ECO:0007669"/>
    <property type="project" value="UniProtKB-KW"/>
</dbReference>
<keyword evidence="8" id="KW-0137">Centromere</keyword>
<dbReference type="EMBL" id="PDNB01000013">
    <property type="protein sequence ID" value="PGH17016.1"/>
    <property type="molecule type" value="Genomic_DNA"/>
</dbReference>
<feature type="compositionally biased region" description="Polar residues" evidence="10">
    <location>
        <begin position="508"/>
        <end position="520"/>
    </location>
</feature>
<comment type="caution">
    <text evidence="13">The sequence shown here is derived from an EMBL/GenBank/DDBJ whole genome shotgun (WGS) entry which is preliminary data.</text>
</comment>
<evidence type="ECO:0000256" key="3">
    <source>
        <dbReference type="ARBA" id="ARBA00022454"/>
    </source>
</evidence>
<dbReference type="OrthoDB" id="5394106at2759"/>
<dbReference type="GO" id="GO:0000779">
    <property type="term" value="C:condensed chromosome, centromeric region"/>
    <property type="evidence" value="ECO:0007669"/>
    <property type="project" value="UniProtKB-ARBA"/>
</dbReference>
<dbReference type="GO" id="GO:0045132">
    <property type="term" value="P:meiotic chromosome segregation"/>
    <property type="evidence" value="ECO:0007669"/>
    <property type="project" value="InterPro"/>
</dbReference>
<evidence type="ECO:0000256" key="6">
    <source>
        <dbReference type="ARBA" id="ARBA00023054"/>
    </source>
</evidence>
<protein>
    <recommendedName>
        <fullName evidence="15">Shugoshin C-terminal domain-containing protein</fullName>
    </recommendedName>
</protein>
<sequence length="697" mass="76418">MARLNDLPAAAESVESLKRRFIRQNREIARANSMQSLRIRTLESDVARLLAENVALREEIITVNQELERYQHNQQLGAEIDTLKSKLDSKLAEFGSLIADLGSLPRRRGLSSEPRQKSDDRVVQISPEAARRRSMVKVARENAGTDEGRLPAILEDKYYPRLTLESEDIAELMSSEGAESNSPDITATPISQSAMPASVDSFIDDEPSMIAKTNEDTIQPLLSISSSGARRKRRDSSLLNGTPRGTEMEAKEQEFVPIHISKSGSKRKLSVRDDEDFASQDLNDDDDFQFTRLTGPSNFISRDSGAESEGTPTKATAHKSSTQRKDRPTVRRALGPKSTNLKQISSPTKKVSGTAAAWEKEIPKPNPKPPKNRSSDLNEKSVSTIPSGPNKPRKHEFVDIDLWPQQPQVEEIREIPEKNTAELDTAAFLSTEPPESCQETRDAPPPSSSGTSRPSRRSRGSVSYAEPNLRDKMRRPTKELVDAVTGEARFRRTSKSDLGSSDERNHNFDTATGEDSITSTAYNDSCTSLDNSMIELPSNVMSNRKRRTLSANKFDIGGAPETGQSPSSVAISTLMAGSKRRSHQPKDSDNLGTEQNDASGTTARNSRRHSSNPTAAATSSRSRRSQSSTTLAKENAADIQAALESAGFGAKNSKGGDIAANGVSEFDYNAFLDAQEGASEVKRIQRLAASRRRSMML</sequence>